<evidence type="ECO:0000313" key="4">
    <source>
        <dbReference type="WBParaSite" id="SSLN_0001221001-mRNA-1"/>
    </source>
</evidence>
<reference evidence="2 3" key="2">
    <citation type="submission" date="2018-11" db="EMBL/GenBank/DDBJ databases">
        <authorList>
            <consortium name="Pathogen Informatics"/>
        </authorList>
    </citation>
    <scope>NUCLEOTIDE SEQUENCE [LARGE SCALE GENOMIC DNA]</scope>
    <source>
        <strain evidence="2 3">NST_G2</strain>
    </source>
</reference>
<feature type="compositionally biased region" description="Acidic residues" evidence="1">
    <location>
        <begin position="215"/>
        <end position="226"/>
    </location>
</feature>
<feature type="region of interest" description="Disordered" evidence="1">
    <location>
        <begin position="159"/>
        <end position="327"/>
    </location>
</feature>
<evidence type="ECO:0000256" key="1">
    <source>
        <dbReference type="SAM" id="MobiDB-lite"/>
    </source>
</evidence>
<evidence type="ECO:0000313" key="2">
    <source>
        <dbReference type="EMBL" id="VDL98148.1"/>
    </source>
</evidence>
<sequence length="327" mass="36351">MSEGSELSAGGFALQGSSSSFSQRQADIFGDLQALEDAHRRVEEETATERLYVQQFWRETKPAVESLEAEKEAVGNGSNYIRDRKARAKQGRAGVDTTFRIPAPPSAAPHRRRATARRPADPHRDSTKWTYYSLADVNEDAASNREVAAQLMQDLRRRRELGEEGEDGEEGIMRPDRILFRPTQGRKKARLEDDAGSGVYATTLRSTPSFGVAAVEEEEGEEEAQEERERKVEQGRTLEADLSRASGPVFRRRAGPRASRAALRHRHSVDGDDTTEDKEEDTNPLGQQQSSTVSESSPDEEEDRNSDSSFGPEDSEVLEEEDAPEGI</sequence>
<feature type="compositionally biased region" description="Acidic residues" evidence="1">
    <location>
        <begin position="271"/>
        <end position="282"/>
    </location>
</feature>
<name>A0A183T5L5_SCHSO</name>
<dbReference type="WBParaSite" id="SSLN_0001221001-mRNA-1">
    <property type="protein sequence ID" value="SSLN_0001221001-mRNA-1"/>
    <property type="gene ID" value="SSLN_0001221001"/>
</dbReference>
<dbReference type="EMBL" id="UYSU01036781">
    <property type="protein sequence ID" value="VDL98148.1"/>
    <property type="molecule type" value="Genomic_DNA"/>
</dbReference>
<dbReference type="OrthoDB" id="1906282at2759"/>
<dbReference type="Proteomes" id="UP000275846">
    <property type="component" value="Unassembled WGS sequence"/>
</dbReference>
<organism evidence="4">
    <name type="scientific">Schistocephalus solidus</name>
    <name type="common">Tapeworm</name>
    <dbReference type="NCBI Taxonomy" id="70667"/>
    <lineage>
        <taxon>Eukaryota</taxon>
        <taxon>Metazoa</taxon>
        <taxon>Spiralia</taxon>
        <taxon>Lophotrochozoa</taxon>
        <taxon>Platyhelminthes</taxon>
        <taxon>Cestoda</taxon>
        <taxon>Eucestoda</taxon>
        <taxon>Diphyllobothriidea</taxon>
        <taxon>Diphyllobothriidae</taxon>
        <taxon>Schistocephalus</taxon>
    </lineage>
</organism>
<feature type="region of interest" description="Disordered" evidence="1">
    <location>
        <begin position="68"/>
        <end position="126"/>
    </location>
</feature>
<dbReference type="AlphaFoldDB" id="A0A183T5L5"/>
<gene>
    <name evidence="2" type="ORF">SSLN_LOCUS11763</name>
</gene>
<feature type="compositionally biased region" description="Polar residues" evidence="1">
    <location>
        <begin position="284"/>
        <end position="296"/>
    </location>
</feature>
<feature type="compositionally biased region" description="Acidic residues" evidence="1">
    <location>
        <begin position="313"/>
        <end position="327"/>
    </location>
</feature>
<feature type="compositionally biased region" description="Basic and acidic residues" evidence="1">
    <location>
        <begin position="227"/>
        <end position="242"/>
    </location>
</feature>
<evidence type="ECO:0000313" key="3">
    <source>
        <dbReference type="Proteomes" id="UP000275846"/>
    </source>
</evidence>
<keyword evidence="3" id="KW-1185">Reference proteome</keyword>
<feature type="region of interest" description="Disordered" evidence="1">
    <location>
        <begin position="1"/>
        <end position="20"/>
    </location>
</feature>
<accession>A0A183T5L5</accession>
<reference evidence="4" key="1">
    <citation type="submission" date="2016-06" db="UniProtKB">
        <authorList>
            <consortium name="WormBaseParasite"/>
        </authorList>
    </citation>
    <scope>IDENTIFICATION</scope>
</reference>
<proteinExistence type="predicted"/>
<protein>
    <submittedName>
        <fullName evidence="4">Protein TSSC4</fullName>
    </submittedName>
</protein>